<dbReference type="EMBL" id="BAAAHH010000001">
    <property type="protein sequence ID" value="GAA0937214.1"/>
    <property type="molecule type" value="Genomic_DNA"/>
</dbReference>
<dbReference type="PANTHER" id="PTHR43615:SF1">
    <property type="entry name" value="PPDK_N DOMAIN-CONTAINING PROTEIN"/>
    <property type="match status" value="1"/>
</dbReference>
<name>A0ABN1Q4L9_9ACTN</name>
<feature type="region of interest" description="Disordered" evidence="1">
    <location>
        <begin position="804"/>
        <end position="829"/>
    </location>
</feature>
<feature type="compositionally biased region" description="Basic and acidic residues" evidence="1">
    <location>
        <begin position="820"/>
        <end position="829"/>
    </location>
</feature>
<dbReference type="PANTHER" id="PTHR43615">
    <property type="entry name" value="PHOSPHOENOLPYRUVATE SYNTHASE-RELATED"/>
    <property type="match status" value="1"/>
</dbReference>
<protein>
    <submittedName>
        <fullName evidence="4">Phosphoenolpyruvate synthase</fullName>
    </submittedName>
</protein>
<dbReference type="InterPro" id="IPR051549">
    <property type="entry name" value="PEP_Utilizing_Enz"/>
</dbReference>
<accession>A0ABN1Q4L9</accession>
<feature type="domain" description="Pyruvate phosphate dikinase AMP/ATP-binding" evidence="3">
    <location>
        <begin position="204"/>
        <end position="249"/>
    </location>
</feature>
<evidence type="ECO:0000259" key="2">
    <source>
        <dbReference type="Pfam" id="PF00391"/>
    </source>
</evidence>
<dbReference type="InterPro" id="IPR008279">
    <property type="entry name" value="PEP-util_enz_mobile_dom"/>
</dbReference>
<evidence type="ECO:0000259" key="3">
    <source>
        <dbReference type="Pfam" id="PF01326"/>
    </source>
</evidence>
<dbReference type="SUPFAM" id="SSF56059">
    <property type="entry name" value="Glutathione synthetase ATP-binding domain-like"/>
    <property type="match status" value="1"/>
</dbReference>
<dbReference type="Pfam" id="PF01326">
    <property type="entry name" value="PPDK_N"/>
    <property type="match status" value="2"/>
</dbReference>
<feature type="domain" description="PEP-utilising enzyme mobile" evidence="2">
    <location>
        <begin position="738"/>
        <end position="808"/>
    </location>
</feature>
<comment type="caution">
    <text evidence="4">The sequence shown here is derived from an EMBL/GenBank/DDBJ whole genome shotgun (WGS) entry which is preliminary data.</text>
</comment>
<organism evidence="4 5">
    <name type="scientific">Actinocorallia libanotica</name>
    <dbReference type="NCBI Taxonomy" id="46162"/>
    <lineage>
        <taxon>Bacteria</taxon>
        <taxon>Bacillati</taxon>
        <taxon>Actinomycetota</taxon>
        <taxon>Actinomycetes</taxon>
        <taxon>Streptosporangiales</taxon>
        <taxon>Thermomonosporaceae</taxon>
        <taxon>Actinocorallia</taxon>
    </lineage>
</organism>
<dbReference type="Gene3D" id="3.30.470.20">
    <property type="entry name" value="ATP-grasp fold, B domain"/>
    <property type="match status" value="2"/>
</dbReference>
<dbReference type="Pfam" id="PF00391">
    <property type="entry name" value="PEP-utilizers"/>
    <property type="match status" value="1"/>
</dbReference>
<reference evidence="4 5" key="1">
    <citation type="journal article" date="2019" name="Int. J. Syst. Evol. Microbiol.">
        <title>The Global Catalogue of Microorganisms (GCM) 10K type strain sequencing project: providing services to taxonomists for standard genome sequencing and annotation.</title>
        <authorList>
            <consortium name="The Broad Institute Genomics Platform"/>
            <consortium name="The Broad Institute Genome Sequencing Center for Infectious Disease"/>
            <person name="Wu L."/>
            <person name="Ma J."/>
        </authorList>
    </citation>
    <scope>NUCLEOTIDE SEQUENCE [LARGE SCALE GENOMIC DNA]</scope>
    <source>
        <strain evidence="4 5">JCM 10696</strain>
    </source>
</reference>
<sequence>MHVIALARAGSKTVELAGGKAAGLGELIAAGERVPAGFCVTTEAHEAVRGSPEDGPARLRAEIVGAYERLGAGPVAVRSSATAEDLPEASFAGQQESFLDVRGADAVVDAVRRCWDSLWTERAIAYREANGIGHASVRMAVVVQRMIHPRAAGVLFTANPVTGCRDEMTVDAARGPGAAVVGGTVVPDHYVMREGEPAVSGGGCLETAQLAELRAAGRRIQRHFGSPQDIEWAIDHDGVLWILQSRPVTGLFPVPPFTGEPRVYLNFSPAQGMHGPFTPMGMSVMKMAAARWWNAFGIALRPGGPAEIADIGGRLFFDATRYVRSRTARKRLVEVMRIQGPTVSAALGRVLRDPRFRPKTRLPFGARALARFALRVLPSLTAGILRTLARPDAARARAFRTSERMRAGSPPPPEPATDAERLRYVEQAHGPFLTRTLVADLVWPVYAGILAGGAPVRLLRGIAAESEVKTVLHGMPHNVTTGMDLELWRLASDARAHRDLLTGTPPSELAALYREGRLPGIGLEAFLDSYGERAAAEVDVGRPRWIEDPEPVFAAIANYLRVTDPSQAPDRRFAAAARTAEEKIDELVRRARRERPVRAALAGFLLRRARAVSGLRELPKFTWIHLLYETRRQLLLIGASLAGRGLLDRPDDIMFLDLREAREAVAGTAMRETAAARRAAYERERRRRHVPDVLLSDGTDVGALLPPREGALTGMPGAAGTVTGPARVLLDPSSARLEPGEILVAPSTDPGWTPLFMTAGGLVTETGGPNSHGPTVAREYGIPAVIGVAHATREIRTGQRITLDGAAGTVLPEPPPGGENRSEPGPEEC</sequence>
<dbReference type="InterPro" id="IPR002192">
    <property type="entry name" value="PPDK_AMP/ATP-bd"/>
</dbReference>
<dbReference type="Gene3D" id="3.50.30.10">
    <property type="entry name" value="Phosphohistidine domain"/>
    <property type="match status" value="1"/>
</dbReference>
<dbReference type="InterPro" id="IPR013815">
    <property type="entry name" value="ATP_grasp_subdomain_1"/>
</dbReference>
<proteinExistence type="predicted"/>
<dbReference type="SUPFAM" id="SSF52009">
    <property type="entry name" value="Phosphohistidine domain"/>
    <property type="match status" value="1"/>
</dbReference>
<dbReference type="RefSeq" id="WP_344235964.1">
    <property type="nucleotide sequence ID" value="NZ_BAAAHH010000001.1"/>
</dbReference>
<evidence type="ECO:0000256" key="1">
    <source>
        <dbReference type="SAM" id="MobiDB-lite"/>
    </source>
</evidence>
<gene>
    <name evidence="4" type="ORF">GCM10009550_03770</name>
</gene>
<keyword evidence="5" id="KW-1185">Reference proteome</keyword>
<evidence type="ECO:0000313" key="5">
    <source>
        <dbReference type="Proteomes" id="UP001500665"/>
    </source>
</evidence>
<feature type="domain" description="Pyruvate phosphate dikinase AMP/ATP-binding" evidence="3">
    <location>
        <begin position="56"/>
        <end position="194"/>
    </location>
</feature>
<dbReference type="Proteomes" id="UP001500665">
    <property type="component" value="Unassembled WGS sequence"/>
</dbReference>
<dbReference type="InterPro" id="IPR036637">
    <property type="entry name" value="Phosphohistidine_dom_sf"/>
</dbReference>
<dbReference type="Gene3D" id="3.30.1490.20">
    <property type="entry name" value="ATP-grasp fold, A domain"/>
    <property type="match status" value="2"/>
</dbReference>
<evidence type="ECO:0000313" key="4">
    <source>
        <dbReference type="EMBL" id="GAA0937214.1"/>
    </source>
</evidence>